<gene>
    <name evidence="2" type="ORF">ERS450000_02703</name>
</gene>
<dbReference type="AlphaFoldDB" id="A0A0H5NQ66"/>
<accession>A0A0H5NQ66</accession>
<protein>
    <submittedName>
        <fullName evidence="2">GDSL-like Lipase/Acylhydrolase</fullName>
    </submittedName>
</protein>
<dbReference type="GO" id="GO:0016787">
    <property type="term" value="F:hydrolase activity"/>
    <property type="evidence" value="ECO:0007669"/>
    <property type="project" value="UniProtKB-KW"/>
</dbReference>
<dbReference type="InterPro" id="IPR013830">
    <property type="entry name" value="SGNH_hydro"/>
</dbReference>
<dbReference type="Proteomes" id="UP000057820">
    <property type="component" value="Chromosome 1"/>
</dbReference>
<dbReference type="InterPro" id="IPR036514">
    <property type="entry name" value="SGNH_hydro_sf"/>
</dbReference>
<proteinExistence type="predicted"/>
<dbReference type="Pfam" id="PF13472">
    <property type="entry name" value="Lipase_GDSL_2"/>
    <property type="match status" value="1"/>
</dbReference>
<dbReference type="RefSeq" id="WP_060592799.1">
    <property type="nucleotide sequence ID" value="NZ_CP031418.1"/>
</dbReference>
<dbReference type="PANTHER" id="PTHR43784">
    <property type="entry name" value="GDSL-LIKE LIPASE/ACYLHYDROLASE, PUTATIVE (AFU_ORTHOLOGUE AFUA_2G00820)-RELATED"/>
    <property type="match status" value="1"/>
</dbReference>
<dbReference type="Gene3D" id="3.40.50.1110">
    <property type="entry name" value="SGNH hydrolase"/>
    <property type="match status" value="1"/>
</dbReference>
<dbReference type="KEGG" id="nfr:ERS450000_02703"/>
<dbReference type="PANTHER" id="PTHR43784:SF2">
    <property type="entry name" value="GDSL-LIKE LIPASE_ACYLHYDROLASE, PUTATIVE (AFU_ORTHOLOGUE AFUA_2G00820)-RELATED"/>
    <property type="match status" value="1"/>
</dbReference>
<dbReference type="EMBL" id="LN868938">
    <property type="protein sequence ID" value="CRY78005.1"/>
    <property type="molecule type" value="Genomic_DNA"/>
</dbReference>
<reference evidence="3" key="1">
    <citation type="submission" date="2015-03" db="EMBL/GenBank/DDBJ databases">
        <authorList>
            <consortium name="Pathogen Informatics"/>
        </authorList>
    </citation>
    <scope>NUCLEOTIDE SEQUENCE [LARGE SCALE GENOMIC DNA]</scope>
    <source>
        <strain evidence="3">NCTC11134</strain>
    </source>
</reference>
<feature type="domain" description="SGNH hydrolase-type esterase" evidence="1">
    <location>
        <begin position="37"/>
        <end position="211"/>
    </location>
</feature>
<evidence type="ECO:0000313" key="3">
    <source>
        <dbReference type="Proteomes" id="UP000057820"/>
    </source>
</evidence>
<dbReference type="SUPFAM" id="SSF52266">
    <property type="entry name" value="SGNH hydrolase"/>
    <property type="match status" value="1"/>
</dbReference>
<sequence>MSETTIGSHTEADDPMLLDPGAARALLRGAPWRRYAVLGDSIAQGIGDPTPGYRAVGWAERVADALRAVVPGLAYLNTGRMGATSAQVREDQLPRVLEFAPDLVHVICGGNDMFATEPDLDGLRDNLDAMFTALRATGAQLCTFTVADVWEVERMADMRPMRERMTAMNAVIRDVAADHDALLVDFWRHPLRLRPDLMSADLIHFGTGGHAVVATEMIRALGTLVPVNPAAG</sequence>
<evidence type="ECO:0000313" key="2">
    <source>
        <dbReference type="EMBL" id="CRY78005.1"/>
    </source>
</evidence>
<dbReference type="CDD" id="cd01832">
    <property type="entry name" value="SGNH_hydrolase_like_1"/>
    <property type="match status" value="1"/>
</dbReference>
<name>A0A0H5NQ66_NOCFR</name>
<organism evidence="2 3">
    <name type="scientific">Nocardia farcinica</name>
    <dbReference type="NCBI Taxonomy" id="37329"/>
    <lineage>
        <taxon>Bacteria</taxon>
        <taxon>Bacillati</taxon>
        <taxon>Actinomycetota</taxon>
        <taxon>Actinomycetes</taxon>
        <taxon>Mycobacteriales</taxon>
        <taxon>Nocardiaceae</taxon>
        <taxon>Nocardia</taxon>
    </lineage>
</organism>
<keyword evidence="2" id="KW-0378">Hydrolase</keyword>
<dbReference type="InterPro" id="IPR053140">
    <property type="entry name" value="GDSL_Rv0518-like"/>
</dbReference>
<evidence type="ECO:0000259" key="1">
    <source>
        <dbReference type="Pfam" id="PF13472"/>
    </source>
</evidence>